<feature type="non-terminal residue" evidence="1">
    <location>
        <position position="1"/>
    </location>
</feature>
<reference evidence="1 2" key="1">
    <citation type="journal article" date="2019" name="Sci. Rep.">
        <title>Orb-weaving spider Araneus ventricosus genome elucidates the spidroin gene catalogue.</title>
        <authorList>
            <person name="Kono N."/>
            <person name="Nakamura H."/>
            <person name="Ohtoshi R."/>
            <person name="Moran D.A.P."/>
            <person name="Shinohara A."/>
            <person name="Yoshida Y."/>
            <person name="Fujiwara M."/>
            <person name="Mori M."/>
            <person name="Tomita M."/>
            <person name="Arakawa K."/>
        </authorList>
    </citation>
    <scope>NUCLEOTIDE SEQUENCE [LARGE SCALE GENOMIC DNA]</scope>
</reference>
<keyword evidence="2" id="KW-1185">Reference proteome</keyword>
<dbReference type="EMBL" id="BGPR01218119">
    <property type="protein sequence ID" value="GBN56582.1"/>
    <property type="molecule type" value="Genomic_DNA"/>
</dbReference>
<comment type="caution">
    <text evidence="1">The sequence shown here is derived from an EMBL/GenBank/DDBJ whole genome shotgun (WGS) entry which is preliminary data.</text>
</comment>
<evidence type="ECO:0000313" key="1">
    <source>
        <dbReference type="EMBL" id="GBN56582.1"/>
    </source>
</evidence>
<gene>
    <name evidence="1" type="ORF">AVEN_70688_1</name>
</gene>
<organism evidence="1 2">
    <name type="scientific">Araneus ventricosus</name>
    <name type="common">Orbweaver spider</name>
    <name type="synonym">Epeira ventricosa</name>
    <dbReference type="NCBI Taxonomy" id="182803"/>
    <lineage>
        <taxon>Eukaryota</taxon>
        <taxon>Metazoa</taxon>
        <taxon>Ecdysozoa</taxon>
        <taxon>Arthropoda</taxon>
        <taxon>Chelicerata</taxon>
        <taxon>Arachnida</taxon>
        <taxon>Araneae</taxon>
        <taxon>Araneomorphae</taxon>
        <taxon>Entelegynae</taxon>
        <taxon>Araneoidea</taxon>
        <taxon>Araneidae</taxon>
        <taxon>Araneus</taxon>
    </lineage>
</organism>
<accession>A0A4Y2PZT2</accession>
<dbReference type="Proteomes" id="UP000499080">
    <property type="component" value="Unassembled WGS sequence"/>
</dbReference>
<dbReference type="AlphaFoldDB" id="A0A4Y2PZT2"/>
<sequence length="592" mass="65520">NAQSTKKTDPLEAKRIVLNGTEKSSIQTETVPTMKQADALDFQSTLSNNLKNSPIHHETISSMKETDSFDAKRTLLNDSKISTTHTEDISVMKQTDSVDAKMISLNDSTRTTTQTETVSAMKQTKALDAKRSLINDVENSHVQTEITKRRIEKVEDLGWHEVEHKGDKISSRLLQDANIGKYETFTSENGKNENEFIESSYKKKIKLEDDIIEAKLSQTASKMKQTLLEDLSTSEKSQKVYFYSNGVSGMKEKEISVNEVSSKISVDGGDWNGMNGNLTHNISKINCDMNRFESAAKGTEDSKNRSSKFSVECLDSDTETYSSHIDKTEINASFRASDIKTKTSQVESISKTSVDFDSEKINSSERKHFETVDEVHYNGNCREKMSRDSHLTDEASGFAFSQGKRGGVILNNQISSSFSSEVNNLSKLDNKIDLSCSVQNKNESVVTEMLSNEKSKNLGMSHSEMKFDSQTETLMTLDSPNPFPTANNASALAKPQGMQTELPVASKLASQEPADANIPLDTTADRKADAETRITSDGTEGNEKQCQVCHCSLLFLLAADSCLSRKCRLTAEYAFAIKDAFLSVLAIALENV</sequence>
<protein>
    <submittedName>
        <fullName evidence="1">Uncharacterized protein</fullName>
    </submittedName>
</protein>
<name>A0A4Y2PZT2_ARAVE</name>
<evidence type="ECO:0000313" key="2">
    <source>
        <dbReference type="Proteomes" id="UP000499080"/>
    </source>
</evidence>
<proteinExistence type="predicted"/>